<gene>
    <name evidence="2" type="ORF">Fokcrypt_00506</name>
</gene>
<reference evidence="2" key="1">
    <citation type="submission" date="2022-10" db="EMBL/GenBank/DDBJ databases">
        <title>Host association and intracellularity evolved multiple times independently in the Rickettsiales.</title>
        <authorList>
            <person name="Castelli M."/>
            <person name="Nardi T."/>
            <person name="Gammuto L."/>
            <person name="Bellinzona G."/>
            <person name="Sabaneyeva E."/>
            <person name="Potekhin A."/>
            <person name="Serra V."/>
            <person name="Petroni G."/>
            <person name="Sassera D."/>
        </authorList>
    </citation>
    <scope>NUCLEOTIDE SEQUENCE [LARGE SCALE GENOMIC DNA]</scope>
    <source>
        <strain evidence="2">US_Bl 11III1</strain>
    </source>
</reference>
<evidence type="ECO:0000259" key="1">
    <source>
        <dbReference type="SMART" id="SM00905"/>
    </source>
</evidence>
<evidence type="ECO:0000313" key="2">
    <source>
        <dbReference type="EMBL" id="WPX97979.1"/>
    </source>
</evidence>
<protein>
    <submittedName>
        <fullName evidence="2">D-erythro-7,8-dihydroneopterin triphosphate 2'-epimerase</fullName>
    </submittedName>
</protein>
<evidence type="ECO:0000313" key="3">
    <source>
        <dbReference type="Proteomes" id="UP001325140"/>
    </source>
</evidence>
<dbReference type="EMBL" id="CP110343">
    <property type="protein sequence ID" value="WPX97979.1"/>
    <property type="molecule type" value="Genomic_DNA"/>
</dbReference>
<name>A0ABZ0USH3_9RICK</name>
<dbReference type="RefSeq" id="WP_323721957.1">
    <property type="nucleotide sequence ID" value="NZ_CP110343.1"/>
</dbReference>
<keyword evidence="3" id="KW-1185">Reference proteome</keyword>
<accession>A0ABZ0USH3</accession>
<proteinExistence type="predicted"/>
<organism evidence="2 3">
    <name type="scientific">Candidatus Fokinia crypta</name>
    <dbReference type="NCBI Taxonomy" id="1920990"/>
    <lineage>
        <taxon>Bacteria</taxon>
        <taxon>Pseudomonadati</taxon>
        <taxon>Pseudomonadota</taxon>
        <taxon>Alphaproteobacteria</taxon>
        <taxon>Rickettsiales</taxon>
        <taxon>Candidatus Midichloriaceae</taxon>
        <taxon>Candidatus Fokinia</taxon>
    </lineage>
</organism>
<dbReference type="InterPro" id="IPR006157">
    <property type="entry name" value="FolB_dom"/>
</dbReference>
<feature type="domain" description="Dihydroneopterin aldolase/epimerase" evidence="1">
    <location>
        <begin position="11"/>
        <end position="113"/>
    </location>
</feature>
<dbReference type="Proteomes" id="UP001325140">
    <property type="component" value="Chromosome"/>
</dbReference>
<dbReference type="InterPro" id="IPR043133">
    <property type="entry name" value="GTP-CH-I_C/QueF"/>
</dbReference>
<dbReference type="Pfam" id="PF02152">
    <property type="entry name" value="FolB"/>
    <property type="match status" value="1"/>
</dbReference>
<sequence>MQVPDFSTAILRISQLALLVNLGCSKEEKQFKQEIQVDISLEFSELPNGCLNDEISSCVCYKLLSDKILSFAENASFDTIEGLAYAIYKVITDFIVEFSSGISEYVVEVSIHKKNTTILAIRGGAFFVLRINNSKKKI</sequence>
<dbReference type="SMART" id="SM00905">
    <property type="entry name" value="FolB"/>
    <property type="match status" value="1"/>
</dbReference>
<dbReference type="NCBIfam" id="TIGR00526">
    <property type="entry name" value="folB_dom"/>
    <property type="match status" value="1"/>
</dbReference>
<dbReference type="Gene3D" id="3.30.1130.10">
    <property type="match status" value="1"/>
</dbReference>
<dbReference type="SUPFAM" id="SSF55620">
    <property type="entry name" value="Tetrahydrobiopterin biosynthesis enzymes-like"/>
    <property type="match status" value="1"/>
</dbReference>